<organism evidence="4 5">
    <name type="scientific">Planotetraspora thailandica</name>
    <dbReference type="NCBI Taxonomy" id="487172"/>
    <lineage>
        <taxon>Bacteria</taxon>
        <taxon>Bacillati</taxon>
        <taxon>Actinomycetota</taxon>
        <taxon>Actinomycetes</taxon>
        <taxon>Streptosporangiales</taxon>
        <taxon>Streptosporangiaceae</taxon>
        <taxon>Planotetraspora</taxon>
    </lineage>
</organism>
<dbReference type="GO" id="GO:0043565">
    <property type="term" value="F:sequence-specific DNA binding"/>
    <property type="evidence" value="ECO:0007669"/>
    <property type="project" value="InterPro"/>
</dbReference>
<name>A0A8J3XVS5_9ACTN</name>
<keyword evidence="2" id="KW-0804">Transcription</keyword>
<dbReference type="InterPro" id="IPR009057">
    <property type="entry name" value="Homeodomain-like_sf"/>
</dbReference>
<dbReference type="SMART" id="SM00342">
    <property type="entry name" value="HTH_ARAC"/>
    <property type="match status" value="1"/>
</dbReference>
<proteinExistence type="predicted"/>
<evidence type="ECO:0000313" key="4">
    <source>
        <dbReference type="EMBL" id="GII54290.1"/>
    </source>
</evidence>
<evidence type="ECO:0000256" key="2">
    <source>
        <dbReference type="ARBA" id="ARBA00023163"/>
    </source>
</evidence>
<reference evidence="4" key="1">
    <citation type="submission" date="2021-01" db="EMBL/GenBank/DDBJ databases">
        <title>Whole genome shotgun sequence of Planotetraspora thailandica NBRC 104271.</title>
        <authorList>
            <person name="Komaki H."/>
            <person name="Tamura T."/>
        </authorList>
    </citation>
    <scope>NUCLEOTIDE SEQUENCE</scope>
    <source>
        <strain evidence="4">NBRC 104271</strain>
    </source>
</reference>
<dbReference type="PANTHER" id="PTHR11019:SF199">
    <property type="entry name" value="HTH-TYPE TRANSCRIPTIONAL REGULATOR NIMR"/>
    <property type="match status" value="1"/>
</dbReference>
<accession>A0A8J3XVS5</accession>
<evidence type="ECO:0000256" key="1">
    <source>
        <dbReference type="ARBA" id="ARBA00023015"/>
    </source>
</evidence>
<evidence type="ECO:0000259" key="3">
    <source>
        <dbReference type="PROSITE" id="PS01124"/>
    </source>
</evidence>
<feature type="domain" description="HTH araC/xylS-type" evidence="3">
    <location>
        <begin position="1"/>
        <end position="59"/>
    </location>
</feature>
<dbReference type="Pfam" id="PF12833">
    <property type="entry name" value="HTH_18"/>
    <property type="match status" value="1"/>
</dbReference>
<dbReference type="SUPFAM" id="SSF46689">
    <property type="entry name" value="Homeodomain-like"/>
    <property type="match status" value="1"/>
</dbReference>
<dbReference type="AlphaFoldDB" id="A0A8J3XVS5"/>
<dbReference type="PANTHER" id="PTHR11019">
    <property type="entry name" value="HTH-TYPE TRANSCRIPTIONAL REGULATOR NIMR"/>
    <property type="match status" value="1"/>
</dbReference>
<gene>
    <name evidence="4" type="ORF">Pth03_26790</name>
</gene>
<dbReference type="Proteomes" id="UP000605992">
    <property type="component" value="Unassembled WGS sequence"/>
</dbReference>
<comment type="caution">
    <text evidence="4">The sequence shown here is derived from an EMBL/GenBank/DDBJ whole genome shotgun (WGS) entry which is preliminary data.</text>
</comment>
<dbReference type="GO" id="GO:0003700">
    <property type="term" value="F:DNA-binding transcription factor activity"/>
    <property type="evidence" value="ECO:0007669"/>
    <property type="project" value="InterPro"/>
</dbReference>
<dbReference type="PROSITE" id="PS01124">
    <property type="entry name" value="HTH_ARAC_FAMILY_2"/>
    <property type="match status" value="1"/>
</dbReference>
<keyword evidence="5" id="KW-1185">Reference proteome</keyword>
<dbReference type="Gene3D" id="1.10.10.60">
    <property type="entry name" value="Homeodomain-like"/>
    <property type="match status" value="1"/>
</dbReference>
<dbReference type="EMBL" id="BOOR01000017">
    <property type="protein sequence ID" value="GII54290.1"/>
    <property type="molecule type" value="Genomic_DNA"/>
</dbReference>
<protein>
    <recommendedName>
        <fullName evidence="3">HTH araC/xylS-type domain-containing protein</fullName>
    </recommendedName>
</protein>
<sequence>MTVGDFLTRARMMTAADLLTGTDRPVSVIAAEVGYRSESAFGRVFRPATATTPARFRPKAAGS</sequence>
<keyword evidence="1" id="KW-0805">Transcription regulation</keyword>
<evidence type="ECO:0000313" key="5">
    <source>
        <dbReference type="Proteomes" id="UP000605992"/>
    </source>
</evidence>
<dbReference type="InterPro" id="IPR018060">
    <property type="entry name" value="HTH_AraC"/>
</dbReference>